<dbReference type="AlphaFoldDB" id="W9CIZ4"/>
<sequence length="98" mass="11339">MRFAQHPSNISHQLKRHEAALMYHQQKSFPPPDLRLSIGNVFQDGTTKLPVMQLPEHHLARLQEVRAQRLVNFSFPTNENQRAQEGERITVKKMIGEG</sequence>
<evidence type="ECO:0000313" key="2">
    <source>
        <dbReference type="Proteomes" id="UP000019487"/>
    </source>
</evidence>
<comment type="caution">
    <text evidence="1">The sequence shown here is derived from an EMBL/GenBank/DDBJ whole genome shotgun (WGS) entry which is preliminary data.</text>
</comment>
<gene>
    <name evidence="1" type="ORF">SBOR_4968</name>
</gene>
<organism evidence="1 2">
    <name type="scientific">Sclerotinia borealis (strain F-4128)</name>
    <dbReference type="NCBI Taxonomy" id="1432307"/>
    <lineage>
        <taxon>Eukaryota</taxon>
        <taxon>Fungi</taxon>
        <taxon>Dikarya</taxon>
        <taxon>Ascomycota</taxon>
        <taxon>Pezizomycotina</taxon>
        <taxon>Leotiomycetes</taxon>
        <taxon>Helotiales</taxon>
        <taxon>Sclerotiniaceae</taxon>
        <taxon>Sclerotinia</taxon>
    </lineage>
</organism>
<dbReference type="OrthoDB" id="3511202at2759"/>
<evidence type="ECO:0000313" key="1">
    <source>
        <dbReference type="EMBL" id="ESZ94659.1"/>
    </source>
</evidence>
<proteinExistence type="predicted"/>
<dbReference type="Proteomes" id="UP000019487">
    <property type="component" value="Unassembled WGS sequence"/>
</dbReference>
<reference evidence="1 2" key="1">
    <citation type="journal article" date="2014" name="Genome Announc.">
        <title>Draft genome sequence of Sclerotinia borealis, a psychrophilic plant pathogenic fungus.</title>
        <authorList>
            <person name="Mardanov A.V."/>
            <person name="Beletsky A.V."/>
            <person name="Kadnikov V.V."/>
            <person name="Ignatov A.N."/>
            <person name="Ravin N.V."/>
        </authorList>
    </citation>
    <scope>NUCLEOTIDE SEQUENCE [LARGE SCALE GENOMIC DNA]</scope>
    <source>
        <strain evidence="2">F-4157</strain>
    </source>
</reference>
<keyword evidence="2" id="KW-1185">Reference proteome</keyword>
<protein>
    <submittedName>
        <fullName evidence="1">Uncharacterized protein</fullName>
    </submittedName>
</protein>
<accession>W9CIZ4</accession>
<dbReference type="EMBL" id="AYSA01000232">
    <property type="protein sequence ID" value="ESZ94659.1"/>
    <property type="molecule type" value="Genomic_DNA"/>
</dbReference>
<name>W9CIZ4_SCLBF</name>
<dbReference type="HOGENOM" id="CLU_2334844_0_0_1"/>